<dbReference type="PROSITE" id="PS00107">
    <property type="entry name" value="PROTEIN_KINASE_ATP"/>
    <property type="match status" value="1"/>
</dbReference>
<keyword evidence="3" id="KW-0418">Kinase</keyword>
<dbReference type="PANTHER" id="PTHR23150:SF19">
    <property type="entry name" value="FORMYLGLYCINE-GENERATING ENZYME"/>
    <property type="match status" value="1"/>
</dbReference>
<dbReference type="KEGG" id="bsen:DP114_29675"/>
<dbReference type="InterPro" id="IPR011009">
    <property type="entry name" value="Kinase-like_dom_sf"/>
</dbReference>
<organism evidence="3 4">
    <name type="scientific">Brasilonema sennae CENA114</name>
    <dbReference type="NCBI Taxonomy" id="415709"/>
    <lineage>
        <taxon>Bacteria</taxon>
        <taxon>Bacillati</taxon>
        <taxon>Cyanobacteriota</taxon>
        <taxon>Cyanophyceae</taxon>
        <taxon>Nostocales</taxon>
        <taxon>Scytonemataceae</taxon>
        <taxon>Brasilonema</taxon>
        <taxon>Bromeliae group (in: Brasilonema)</taxon>
    </lineage>
</organism>
<dbReference type="CDD" id="cd14014">
    <property type="entry name" value="STKc_PknB_like"/>
    <property type="match status" value="1"/>
</dbReference>
<dbReference type="SUPFAM" id="SSF56112">
    <property type="entry name" value="Protein kinase-like (PK-like)"/>
    <property type="match status" value="1"/>
</dbReference>
<dbReference type="GO" id="GO:0004674">
    <property type="term" value="F:protein serine/threonine kinase activity"/>
    <property type="evidence" value="ECO:0007669"/>
    <property type="project" value="UniProtKB-KW"/>
</dbReference>
<dbReference type="InterPro" id="IPR042095">
    <property type="entry name" value="SUMF_sf"/>
</dbReference>
<name>A0A856MN29_9CYAN</name>
<keyword evidence="3" id="KW-0723">Serine/threonine-protein kinase</keyword>
<dbReference type="InterPro" id="IPR000719">
    <property type="entry name" value="Prot_kinase_dom"/>
</dbReference>
<keyword evidence="4" id="KW-1185">Reference proteome</keyword>
<evidence type="ECO:0000313" key="3">
    <source>
        <dbReference type="EMBL" id="QDL11514.1"/>
    </source>
</evidence>
<feature type="binding site" evidence="1">
    <location>
        <position position="51"/>
    </location>
    <ligand>
        <name>ATP</name>
        <dbReference type="ChEBI" id="CHEBI:30616"/>
    </ligand>
</feature>
<dbReference type="InterPro" id="IPR017441">
    <property type="entry name" value="Protein_kinase_ATP_BS"/>
</dbReference>
<dbReference type="PROSITE" id="PS50011">
    <property type="entry name" value="PROTEIN_KINASE_DOM"/>
    <property type="match status" value="1"/>
</dbReference>
<gene>
    <name evidence="3" type="ORF">DP114_29675</name>
</gene>
<dbReference type="PANTHER" id="PTHR23150">
    <property type="entry name" value="SULFATASE MODIFYING FACTOR 1, 2"/>
    <property type="match status" value="1"/>
</dbReference>
<dbReference type="SUPFAM" id="SSF56436">
    <property type="entry name" value="C-type lectin-like"/>
    <property type="match status" value="1"/>
</dbReference>
<sequence length="606" mass="68151">MNPNQFWRMFEDEWFTPKYRLKKLLGAGSFGAVFLADDVVADRVMREVAIKIFSDESGLQERQIAELQTAISLKHPNLLEGFSPEQGWLKGIECLGLVMELAQDSLGRRLQRGSLPLAEVKTMVKNLASALDYLHGRSIVHRDLKPANIMQVGGLWKLTDFGISRLLENRNGSETLPSHQVGTIAYAPPESYTGKISLTWDLWSLGMVIAETLTGKHPFAGNTIEQMMQRVRIEDFNFASELPAPFTVIVQGCLVKDYTKRWTAAQVLAALDPTSDLGRVTVLLPLSPSFRKVLPAGAEAQGYVSIPNSGIRIEVEDQPNIRLTEDISADKQGKHKSQPMLPKGAAQGAIALPNRRVNYQERLPGGAILDMIAIPAGSFLMGSATEDIEQVLRLESWFKRSDIEKWLRPEMPQHRVSVPAFCMSKTPITQEQWQAVCTNNPSQFSSPLRPVENVSWWDALEFCDRLSQLTGKPYCLPTEAEWEYACRAGTQTLYSFSNRKQLLPSYAWYTWNARNKTQQVGQKKPNAWGLFDLHGLVWEWCEDTWHESYSGAPMDGSAWSEAGHPTKHVVRGGSWYSLADDCRCAHRFCFDANFRYSSIGFRVVTS</sequence>
<dbReference type="Pfam" id="PF00069">
    <property type="entry name" value="Pkinase"/>
    <property type="match status" value="1"/>
</dbReference>
<dbReference type="SMART" id="SM00220">
    <property type="entry name" value="S_TKc"/>
    <property type="match status" value="1"/>
</dbReference>
<dbReference type="GO" id="GO:0120147">
    <property type="term" value="F:formylglycine-generating oxidase activity"/>
    <property type="evidence" value="ECO:0007669"/>
    <property type="project" value="TreeGrafter"/>
</dbReference>
<dbReference type="GO" id="GO:0005524">
    <property type="term" value="F:ATP binding"/>
    <property type="evidence" value="ECO:0007669"/>
    <property type="project" value="UniProtKB-UniRule"/>
</dbReference>
<dbReference type="Gene3D" id="3.90.1580.10">
    <property type="entry name" value="paralog of FGE (formylglycine-generating enzyme)"/>
    <property type="match status" value="1"/>
</dbReference>
<evidence type="ECO:0000256" key="1">
    <source>
        <dbReference type="PROSITE-ProRule" id="PRU10141"/>
    </source>
</evidence>
<dbReference type="InterPro" id="IPR005532">
    <property type="entry name" value="SUMF_dom"/>
</dbReference>
<proteinExistence type="predicted"/>
<dbReference type="AlphaFoldDB" id="A0A856MN29"/>
<feature type="domain" description="Protein kinase" evidence="2">
    <location>
        <begin position="19"/>
        <end position="275"/>
    </location>
</feature>
<dbReference type="Gene3D" id="1.10.510.10">
    <property type="entry name" value="Transferase(Phosphotransferase) domain 1"/>
    <property type="match status" value="1"/>
</dbReference>
<dbReference type="Pfam" id="PF03781">
    <property type="entry name" value="FGE-sulfatase"/>
    <property type="match status" value="1"/>
</dbReference>
<dbReference type="Proteomes" id="UP000503129">
    <property type="component" value="Chromosome"/>
</dbReference>
<dbReference type="InterPro" id="IPR016187">
    <property type="entry name" value="CTDL_fold"/>
</dbReference>
<keyword evidence="1" id="KW-0547">Nucleotide-binding</keyword>
<evidence type="ECO:0000313" key="4">
    <source>
        <dbReference type="Proteomes" id="UP000503129"/>
    </source>
</evidence>
<dbReference type="RefSeq" id="WP_171977800.1">
    <property type="nucleotide sequence ID" value="NZ_CAWOXK010000001.1"/>
</dbReference>
<dbReference type="EMBL" id="CP030118">
    <property type="protein sequence ID" value="QDL11514.1"/>
    <property type="molecule type" value="Genomic_DNA"/>
</dbReference>
<keyword evidence="1" id="KW-0067">ATP-binding</keyword>
<dbReference type="InterPro" id="IPR051043">
    <property type="entry name" value="Sulfatase_Mod_Factor_Kinase"/>
</dbReference>
<accession>A0A856MN29</accession>
<reference evidence="3 4" key="1">
    <citation type="submission" date="2018-06" db="EMBL/GenBank/DDBJ databases">
        <title>Comparative genomics of Brasilonema spp. strains.</title>
        <authorList>
            <person name="Alvarenga D.O."/>
            <person name="Fiore M.F."/>
            <person name="Varani A.M."/>
        </authorList>
    </citation>
    <scope>NUCLEOTIDE SEQUENCE [LARGE SCALE GENOMIC DNA]</scope>
    <source>
        <strain evidence="3 4">CENA114</strain>
    </source>
</reference>
<protein>
    <submittedName>
        <fullName evidence="3">Serine/threonine protein kinase</fullName>
    </submittedName>
</protein>
<evidence type="ECO:0000259" key="2">
    <source>
        <dbReference type="PROSITE" id="PS50011"/>
    </source>
</evidence>
<keyword evidence="3" id="KW-0808">Transferase</keyword>